<dbReference type="EMBL" id="KB201304">
    <property type="protein sequence ID" value="ESO97939.1"/>
    <property type="molecule type" value="Genomic_DNA"/>
</dbReference>
<keyword evidence="6" id="KW-0915">Sodium</keyword>
<feature type="transmembrane region" description="Helical" evidence="9">
    <location>
        <begin position="524"/>
        <end position="544"/>
    </location>
</feature>
<dbReference type="PROSITE" id="PS00754">
    <property type="entry name" value="NA_NEUROTRAN_SYMP_2"/>
    <property type="match status" value="1"/>
</dbReference>
<dbReference type="InterPro" id="IPR037272">
    <property type="entry name" value="SNS_sf"/>
</dbReference>
<feature type="binding site" evidence="6">
    <location>
        <position position="384"/>
    </location>
    <ligand>
        <name>Na(+)</name>
        <dbReference type="ChEBI" id="CHEBI:29101"/>
        <label>1</label>
    </ligand>
</feature>
<feature type="binding site" evidence="6">
    <location>
        <position position="47"/>
    </location>
    <ligand>
        <name>Na(+)</name>
        <dbReference type="ChEBI" id="CHEBI:29101"/>
        <label>1</label>
    </ligand>
</feature>
<evidence type="ECO:0000313" key="10">
    <source>
        <dbReference type="EMBL" id="ESO97939.1"/>
    </source>
</evidence>
<dbReference type="GO" id="GO:0098793">
    <property type="term" value="C:presynapse"/>
    <property type="evidence" value="ECO:0007669"/>
    <property type="project" value="GOC"/>
</dbReference>
<dbReference type="CTD" id="20229838"/>
<evidence type="ECO:0000256" key="4">
    <source>
        <dbReference type="ARBA" id="ARBA00022989"/>
    </source>
</evidence>
<evidence type="ECO:0000256" key="9">
    <source>
        <dbReference type="SAM" id="Phobius"/>
    </source>
</evidence>
<evidence type="ECO:0000256" key="5">
    <source>
        <dbReference type="ARBA" id="ARBA00023136"/>
    </source>
</evidence>
<feature type="transmembrane region" description="Helical" evidence="9">
    <location>
        <begin position="413"/>
        <end position="434"/>
    </location>
</feature>
<dbReference type="GO" id="GO:0051378">
    <property type="term" value="F:serotonin binding"/>
    <property type="evidence" value="ECO:0007669"/>
    <property type="project" value="TreeGrafter"/>
</dbReference>
<feature type="transmembrane region" description="Helical" evidence="9">
    <location>
        <begin position="132"/>
        <end position="150"/>
    </location>
</feature>
<organism evidence="10 11">
    <name type="scientific">Lottia gigantea</name>
    <name type="common">Giant owl limpet</name>
    <dbReference type="NCBI Taxonomy" id="225164"/>
    <lineage>
        <taxon>Eukaryota</taxon>
        <taxon>Metazoa</taxon>
        <taxon>Spiralia</taxon>
        <taxon>Lophotrochozoa</taxon>
        <taxon>Mollusca</taxon>
        <taxon>Gastropoda</taxon>
        <taxon>Patellogastropoda</taxon>
        <taxon>Lottioidea</taxon>
        <taxon>Lottiidae</taxon>
        <taxon>Lottia</taxon>
    </lineage>
</organism>
<feature type="transmembrane region" description="Helical" evidence="9">
    <location>
        <begin position="313"/>
        <end position="336"/>
    </location>
</feature>
<evidence type="ECO:0000256" key="8">
    <source>
        <dbReference type="RuleBase" id="RU003732"/>
    </source>
</evidence>
<dbReference type="InterPro" id="IPR000175">
    <property type="entry name" value="Na/ntran_symport"/>
</dbReference>
<dbReference type="OMA" id="GEDCQGN"/>
<dbReference type="HOGENOM" id="CLU_006855_9_0_1"/>
<accession>V4C8A0</accession>
<feature type="disulfide bond" evidence="7">
    <location>
        <begin position="153"/>
        <end position="162"/>
    </location>
</feature>
<dbReference type="GO" id="GO:0005335">
    <property type="term" value="F:serotonin:sodium:chloride symporter activity"/>
    <property type="evidence" value="ECO:0007669"/>
    <property type="project" value="TreeGrafter"/>
</dbReference>
<feature type="transmembrane region" description="Helical" evidence="9">
    <location>
        <begin position="276"/>
        <end position="301"/>
    </location>
</feature>
<dbReference type="GO" id="GO:0046872">
    <property type="term" value="F:metal ion binding"/>
    <property type="evidence" value="ECO:0007669"/>
    <property type="project" value="UniProtKB-KW"/>
</dbReference>
<feature type="binding site" evidence="6">
    <location>
        <position position="49"/>
    </location>
    <ligand>
        <name>Na(+)</name>
        <dbReference type="ChEBI" id="CHEBI:29101"/>
        <label>2</label>
    </ligand>
</feature>
<feature type="transmembrane region" description="Helical" evidence="9">
    <location>
        <begin position="375"/>
        <end position="401"/>
    </location>
</feature>
<evidence type="ECO:0000256" key="1">
    <source>
        <dbReference type="ARBA" id="ARBA00004141"/>
    </source>
</evidence>
<sequence>MSQQQKGLLDKSRYNDIECDRNKIPHPETVERETWGKKIEFLLAIIGFAIDLGNVWRFPFICFKNGGGAFLIPYFIMLIFIGIPLFYMELALGQYHRSGPISIWLHICPIFCGIGYGICFIATFIGSYYNTVIAWAVYYLIASFTAEVPWKSCNNSWNTPNCVSLQTAENITNTSSSPAEEYFLREVLAMHKSTGINELGNIKWDLCLCLLAVFIIIYFCLWKGIKSSGKAVWVTAIAPFVILFALLIRGVTLPGAEIGLLYYIRPDFTRLLTVQVWLDAAAQVFFSLGPGFGTLIALSSYNKFDNNCYFDAIITSIINCFTSLLAGVAVFSVIGYMALKQGKAIEDVALKGPGLVFIVYPEALATIPWSSFWSILFFLMLLTLGLDSSFGGLESVITALSDAYPKLNKRRELLVLAVIVYCFVLGLPTTTYGGQYYMQIMDTHGAAISLLFICFCEIVALNWFYGVRRFSDDVQAMLGHRPGIFWKISWCFISPISLLLIFILSIVGYAGISLDDYTFPIWCQYVGWAITFASIVCVPIYMVYRVCITPGSIKTVRINFFLDNEPNILPYIYSTLQMESRQQHSNISIKQGCDGW</sequence>
<reference evidence="10 11" key="1">
    <citation type="journal article" date="2013" name="Nature">
        <title>Insights into bilaterian evolution from three spiralian genomes.</title>
        <authorList>
            <person name="Simakov O."/>
            <person name="Marletaz F."/>
            <person name="Cho S.J."/>
            <person name="Edsinger-Gonzales E."/>
            <person name="Havlak P."/>
            <person name="Hellsten U."/>
            <person name="Kuo D.H."/>
            <person name="Larsson T."/>
            <person name="Lv J."/>
            <person name="Arendt D."/>
            <person name="Savage R."/>
            <person name="Osoegawa K."/>
            <person name="de Jong P."/>
            <person name="Grimwood J."/>
            <person name="Chapman J.A."/>
            <person name="Shapiro H."/>
            <person name="Aerts A."/>
            <person name="Otillar R.P."/>
            <person name="Terry A.Y."/>
            <person name="Boore J.L."/>
            <person name="Grigoriev I.V."/>
            <person name="Lindberg D.R."/>
            <person name="Seaver E.C."/>
            <person name="Weisblat D.A."/>
            <person name="Putnam N.H."/>
            <person name="Rokhsar D.S."/>
        </authorList>
    </citation>
    <scope>NUCLEOTIDE SEQUENCE [LARGE SCALE GENOMIC DNA]</scope>
</reference>
<dbReference type="GO" id="GO:0005886">
    <property type="term" value="C:plasma membrane"/>
    <property type="evidence" value="ECO:0007669"/>
    <property type="project" value="TreeGrafter"/>
</dbReference>
<keyword evidence="11" id="KW-1185">Reference proteome</keyword>
<proteinExistence type="inferred from homology"/>
<feature type="transmembrane region" description="Helical" evidence="9">
    <location>
        <begin position="41"/>
        <end position="59"/>
    </location>
</feature>
<dbReference type="Proteomes" id="UP000030746">
    <property type="component" value="Unassembled WGS sequence"/>
</dbReference>
<dbReference type="GO" id="GO:0006865">
    <property type="term" value="P:amino acid transport"/>
    <property type="evidence" value="ECO:0007669"/>
    <property type="project" value="TreeGrafter"/>
</dbReference>
<dbReference type="PANTHER" id="PTHR11616">
    <property type="entry name" value="SODIUM/CHLORIDE DEPENDENT TRANSPORTER"/>
    <property type="match status" value="1"/>
</dbReference>
<dbReference type="PRINTS" id="PR00176">
    <property type="entry name" value="NANEUSMPORT"/>
</dbReference>
<keyword evidence="6" id="KW-0479">Metal-binding</keyword>
<feature type="binding site" evidence="6">
    <location>
        <position position="387"/>
    </location>
    <ligand>
        <name>Na(+)</name>
        <dbReference type="ChEBI" id="CHEBI:29101"/>
        <label>1</label>
    </ligand>
</feature>
<dbReference type="SUPFAM" id="SSF161070">
    <property type="entry name" value="SNF-like"/>
    <property type="match status" value="1"/>
</dbReference>
<keyword evidence="7" id="KW-1015">Disulfide bond</keyword>
<dbReference type="NCBIfam" id="NF037979">
    <property type="entry name" value="Na_transp"/>
    <property type="match status" value="1"/>
</dbReference>
<dbReference type="AlphaFoldDB" id="V4C8A0"/>
<keyword evidence="8" id="KW-0769">Symport</keyword>
<dbReference type="RefSeq" id="XP_009051779.1">
    <property type="nucleotide sequence ID" value="XM_009053531.1"/>
</dbReference>
<feature type="transmembrane region" description="Helical" evidence="9">
    <location>
        <begin position="446"/>
        <end position="467"/>
    </location>
</feature>
<feature type="binding site" evidence="6">
    <location>
        <position position="287"/>
    </location>
    <ligand>
        <name>Na(+)</name>
        <dbReference type="ChEBI" id="CHEBI:29101"/>
        <label>1</label>
    </ligand>
</feature>
<feature type="transmembrane region" description="Helical" evidence="9">
    <location>
        <begin position="488"/>
        <end position="512"/>
    </location>
</feature>
<feature type="transmembrane region" description="Helical" evidence="9">
    <location>
        <begin position="231"/>
        <end position="264"/>
    </location>
</feature>
<keyword evidence="2 8" id="KW-0813">Transport</keyword>
<feature type="transmembrane region" description="Helical" evidence="9">
    <location>
        <begin position="206"/>
        <end position="225"/>
    </location>
</feature>
<evidence type="ECO:0000256" key="2">
    <source>
        <dbReference type="ARBA" id="ARBA00022448"/>
    </source>
</evidence>
<evidence type="ECO:0000313" key="11">
    <source>
        <dbReference type="Proteomes" id="UP000030746"/>
    </source>
</evidence>
<protein>
    <recommendedName>
        <fullName evidence="8">Transporter</fullName>
    </recommendedName>
</protein>
<dbReference type="OrthoDB" id="6581954at2759"/>
<feature type="binding site" evidence="6">
    <location>
        <position position="319"/>
    </location>
    <ligand>
        <name>Na(+)</name>
        <dbReference type="ChEBI" id="CHEBI:29101"/>
        <label>1</label>
    </ligand>
</feature>
<keyword evidence="5 9" id="KW-0472">Membrane</keyword>
<dbReference type="KEGG" id="lgi:LOTGIDRAFT_104270"/>
<dbReference type="PROSITE" id="PS00610">
    <property type="entry name" value="NA_NEUROTRAN_SYMP_1"/>
    <property type="match status" value="1"/>
</dbReference>
<comment type="subcellular location">
    <subcellularLocation>
        <location evidence="1">Membrane</location>
        <topology evidence="1">Multi-pass membrane protein</topology>
    </subcellularLocation>
</comment>
<dbReference type="Pfam" id="PF00209">
    <property type="entry name" value="SNF"/>
    <property type="match status" value="1"/>
</dbReference>
<feature type="binding site" evidence="6">
    <location>
        <position position="54"/>
    </location>
    <ligand>
        <name>Na(+)</name>
        <dbReference type="ChEBI" id="CHEBI:29101"/>
        <label>1</label>
    </ligand>
</feature>
<dbReference type="GO" id="GO:0043005">
    <property type="term" value="C:neuron projection"/>
    <property type="evidence" value="ECO:0007669"/>
    <property type="project" value="TreeGrafter"/>
</dbReference>
<feature type="transmembrane region" description="Helical" evidence="9">
    <location>
        <begin position="71"/>
        <end position="92"/>
    </location>
</feature>
<evidence type="ECO:0000256" key="3">
    <source>
        <dbReference type="ARBA" id="ARBA00022692"/>
    </source>
</evidence>
<comment type="similarity">
    <text evidence="8">Belongs to the sodium:neurotransmitter symporter (SNF) (TC 2.A.22) family.</text>
</comment>
<gene>
    <name evidence="10" type="ORF">LOTGIDRAFT_104270</name>
</gene>
<evidence type="ECO:0000256" key="7">
    <source>
        <dbReference type="PIRSR" id="PIRSR600175-2"/>
    </source>
</evidence>
<evidence type="ECO:0000256" key="6">
    <source>
        <dbReference type="PIRSR" id="PIRSR600175-1"/>
    </source>
</evidence>
<dbReference type="PROSITE" id="PS50267">
    <property type="entry name" value="NA_NEUROTRAN_SYMP_3"/>
    <property type="match status" value="1"/>
</dbReference>
<name>V4C8A0_LOTGI</name>
<keyword evidence="3 8" id="KW-0812">Transmembrane</keyword>
<feature type="binding site" evidence="6">
    <location>
        <position position="388"/>
    </location>
    <ligand>
        <name>Na(+)</name>
        <dbReference type="ChEBI" id="CHEBI:29101"/>
        <label>1</label>
    </ligand>
</feature>
<keyword evidence="4 9" id="KW-1133">Transmembrane helix</keyword>
<feature type="transmembrane region" description="Helical" evidence="9">
    <location>
        <begin position="104"/>
        <end position="126"/>
    </location>
</feature>
<dbReference type="GeneID" id="20229838"/>
<dbReference type="PANTHER" id="PTHR11616:SF279">
    <property type="entry name" value="SODIUM-DEPENDENT SEROTONIN TRANSPORTER"/>
    <property type="match status" value="1"/>
</dbReference>